<evidence type="ECO:0000313" key="1">
    <source>
        <dbReference type="EMBL" id="KAL1534769.1"/>
    </source>
</evidence>
<reference evidence="1 2" key="1">
    <citation type="submission" date="2024-06" db="EMBL/GenBank/DDBJ databases">
        <title>A chromosome level genome sequence of Diviner's sage (Salvia divinorum).</title>
        <authorList>
            <person name="Ford S.A."/>
            <person name="Ro D.-K."/>
            <person name="Ness R.W."/>
            <person name="Phillips M.A."/>
        </authorList>
    </citation>
    <scope>NUCLEOTIDE SEQUENCE [LARGE SCALE GENOMIC DNA]</scope>
    <source>
        <strain evidence="1">SAF-2024a</strain>
        <tissue evidence="1">Leaf</tissue>
    </source>
</reference>
<accession>A0ABD1FSG9</accession>
<protein>
    <submittedName>
        <fullName evidence="1">Uncharacterized protein</fullName>
    </submittedName>
</protein>
<dbReference type="Proteomes" id="UP001567538">
    <property type="component" value="Unassembled WGS sequence"/>
</dbReference>
<dbReference type="EMBL" id="JBEAFC010000012">
    <property type="protein sequence ID" value="KAL1534769.1"/>
    <property type="molecule type" value="Genomic_DNA"/>
</dbReference>
<evidence type="ECO:0000313" key="2">
    <source>
        <dbReference type="Proteomes" id="UP001567538"/>
    </source>
</evidence>
<gene>
    <name evidence="1" type="ORF">AAHA92_30907</name>
</gene>
<comment type="caution">
    <text evidence="1">The sequence shown here is derived from an EMBL/GenBank/DDBJ whole genome shotgun (WGS) entry which is preliminary data.</text>
</comment>
<dbReference type="AlphaFoldDB" id="A0ABD1FSG9"/>
<organism evidence="1 2">
    <name type="scientific">Salvia divinorum</name>
    <name type="common">Maria pastora</name>
    <name type="synonym">Diviner's sage</name>
    <dbReference type="NCBI Taxonomy" id="28513"/>
    <lineage>
        <taxon>Eukaryota</taxon>
        <taxon>Viridiplantae</taxon>
        <taxon>Streptophyta</taxon>
        <taxon>Embryophyta</taxon>
        <taxon>Tracheophyta</taxon>
        <taxon>Spermatophyta</taxon>
        <taxon>Magnoliopsida</taxon>
        <taxon>eudicotyledons</taxon>
        <taxon>Gunneridae</taxon>
        <taxon>Pentapetalae</taxon>
        <taxon>asterids</taxon>
        <taxon>lamiids</taxon>
        <taxon>Lamiales</taxon>
        <taxon>Lamiaceae</taxon>
        <taxon>Nepetoideae</taxon>
        <taxon>Mentheae</taxon>
        <taxon>Salviinae</taxon>
        <taxon>Salvia</taxon>
        <taxon>Salvia subgen. Calosphace</taxon>
    </lineage>
</organism>
<proteinExistence type="predicted"/>
<name>A0ABD1FSG9_SALDI</name>
<keyword evidence="2" id="KW-1185">Reference proteome</keyword>
<sequence length="84" mass="9396">MLLQTTTIASTASYLRRCPSRRHLTTPARSDSASPSSPCCRSMLLKIRAETSLKNKPANYWTKLSPPTLLELSRVIKTMESKTN</sequence>